<evidence type="ECO:0000313" key="3">
    <source>
        <dbReference type="Proteomes" id="UP001589575"/>
    </source>
</evidence>
<reference evidence="2 3" key="1">
    <citation type="submission" date="2024-09" db="EMBL/GenBank/DDBJ databases">
        <authorList>
            <person name="Sun Q."/>
            <person name="Mori K."/>
        </authorList>
    </citation>
    <scope>NUCLEOTIDE SEQUENCE [LARGE SCALE GENOMIC DNA]</scope>
    <source>
        <strain evidence="2 3">CCM 7609</strain>
    </source>
</reference>
<name>A0ABV5G5H6_9MICC</name>
<feature type="region of interest" description="Disordered" evidence="1">
    <location>
        <begin position="1"/>
        <end position="49"/>
    </location>
</feature>
<protein>
    <submittedName>
        <fullName evidence="2">Uncharacterized protein</fullName>
    </submittedName>
</protein>
<feature type="compositionally biased region" description="Basic residues" evidence="1">
    <location>
        <begin position="1"/>
        <end position="10"/>
    </location>
</feature>
<dbReference type="Proteomes" id="UP001589575">
    <property type="component" value="Unassembled WGS sequence"/>
</dbReference>
<dbReference type="EMBL" id="JBHMFI010000002">
    <property type="protein sequence ID" value="MFB9074213.1"/>
    <property type="molecule type" value="Genomic_DNA"/>
</dbReference>
<evidence type="ECO:0000256" key="1">
    <source>
        <dbReference type="SAM" id="MobiDB-lite"/>
    </source>
</evidence>
<accession>A0ABV5G5H6</accession>
<keyword evidence="3" id="KW-1185">Reference proteome</keyword>
<sequence length="49" mass="5006">MARRNRLRHVGRAETLTHCAPDAPGFTVHGAGGRSPGPGAGSSPTAGRR</sequence>
<organism evidence="2 3">
    <name type="scientific">Citricoccus parietis</name>
    <dbReference type="NCBI Taxonomy" id="592307"/>
    <lineage>
        <taxon>Bacteria</taxon>
        <taxon>Bacillati</taxon>
        <taxon>Actinomycetota</taxon>
        <taxon>Actinomycetes</taxon>
        <taxon>Micrococcales</taxon>
        <taxon>Micrococcaceae</taxon>
        <taxon>Citricoccus</taxon>
    </lineage>
</organism>
<proteinExistence type="predicted"/>
<comment type="caution">
    <text evidence="2">The sequence shown here is derived from an EMBL/GenBank/DDBJ whole genome shotgun (WGS) entry which is preliminary data.</text>
</comment>
<gene>
    <name evidence="2" type="ORF">ACFFX0_24660</name>
</gene>
<evidence type="ECO:0000313" key="2">
    <source>
        <dbReference type="EMBL" id="MFB9074213.1"/>
    </source>
</evidence>
<feature type="compositionally biased region" description="Gly residues" evidence="1">
    <location>
        <begin position="30"/>
        <end position="40"/>
    </location>
</feature>